<evidence type="ECO:0000313" key="2">
    <source>
        <dbReference type="Proteomes" id="UP000186666"/>
    </source>
</evidence>
<evidence type="ECO:0000313" key="1">
    <source>
        <dbReference type="EMBL" id="SIQ34554.1"/>
    </source>
</evidence>
<keyword evidence="2" id="KW-1185">Reference proteome</keyword>
<reference evidence="1 2" key="1">
    <citation type="submission" date="2017-01" db="EMBL/GenBank/DDBJ databases">
        <authorList>
            <person name="Varghese N."/>
            <person name="Submissions S."/>
        </authorList>
    </citation>
    <scope>NUCLEOTIDE SEQUENCE [LARGE SCALE GENOMIC DNA]</scope>
    <source>
        <strain evidence="1 2">ATCC 23464</strain>
    </source>
</reference>
<name>A0ABY1JKH0_9BACL</name>
<accession>A0ABY1JKH0</accession>
<comment type="caution">
    <text evidence="1">The sequence shown here is derived from an EMBL/GenBank/DDBJ whole genome shotgun (WGS) entry which is preliminary data.</text>
</comment>
<proteinExistence type="predicted"/>
<evidence type="ECO:0008006" key="3">
    <source>
        <dbReference type="Google" id="ProtNLM"/>
    </source>
</evidence>
<protein>
    <recommendedName>
        <fullName evidence="3">TMhelix containing protein</fullName>
    </recommendedName>
</protein>
<gene>
    <name evidence="1" type="ORF">SAMN05421578_101318</name>
</gene>
<organism evidence="1 2">
    <name type="scientific">Paenibacillus macquariensis</name>
    <dbReference type="NCBI Taxonomy" id="948756"/>
    <lineage>
        <taxon>Bacteria</taxon>
        <taxon>Bacillati</taxon>
        <taxon>Bacillota</taxon>
        <taxon>Bacilli</taxon>
        <taxon>Bacillales</taxon>
        <taxon>Paenibacillaceae</taxon>
        <taxon>Paenibacillus</taxon>
    </lineage>
</organism>
<dbReference type="EMBL" id="FTNK01000001">
    <property type="protein sequence ID" value="SIQ34554.1"/>
    <property type="molecule type" value="Genomic_DNA"/>
</dbReference>
<dbReference type="Proteomes" id="UP000186666">
    <property type="component" value="Unassembled WGS sequence"/>
</dbReference>
<sequence length="62" mass="7019">MIAIYQIKRNYKILLATVALFILILAVKNPTVSSEYAADFITGCLQALVEFISRVVDLLRFK</sequence>